<organism evidence="1">
    <name type="scientific">Tanacetum cinerariifolium</name>
    <name type="common">Dalmatian daisy</name>
    <name type="synonym">Chrysanthemum cinerariifolium</name>
    <dbReference type="NCBI Taxonomy" id="118510"/>
    <lineage>
        <taxon>Eukaryota</taxon>
        <taxon>Viridiplantae</taxon>
        <taxon>Streptophyta</taxon>
        <taxon>Embryophyta</taxon>
        <taxon>Tracheophyta</taxon>
        <taxon>Spermatophyta</taxon>
        <taxon>Magnoliopsida</taxon>
        <taxon>eudicotyledons</taxon>
        <taxon>Gunneridae</taxon>
        <taxon>Pentapetalae</taxon>
        <taxon>asterids</taxon>
        <taxon>campanulids</taxon>
        <taxon>Asterales</taxon>
        <taxon>Asteraceae</taxon>
        <taxon>Asteroideae</taxon>
        <taxon>Anthemideae</taxon>
        <taxon>Anthemidinae</taxon>
        <taxon>Tanacetum</taxon>
    </lineage>
</organism>
<dbReference type="AlphaFoldDB" id="A0A699L211"/>
<comment type="caution">
    <text evidence="1">The sequence shown here is derived from an EMBL/GenBank/DDBJ whole genome shotgun (WGS) entry which is preliminary data.</text>
</comment>
<protein>
    <submittedName>
        <fullName evidence="1">Uncharacterized protein</fullName>
    </submittedName>
</protein>
<proteinExistence type="predicted"/>
<accession>A0A699L211</accession>
<name>A0A699L211_TANCI</name>
<reference evidence="1" key="1">
    <citation type="journal article" date="2019" name="Sci. Rep.">
        <title>Draft genome of Tanacetum cinerariifolium, the natural source of mosquito coil.</title>
        <authorList>
            <person name="Yamashiro T."/>
            <person name="Shiraishi A."/>
            <person name="Satake H."/>
            <person name="Nakayama K."/>
        </authorList>
    </citation>
    <scope>NUCLEOTIDE SEQUENCE</scope>
</reference>
<sequence length="230" mass="26120">MHDYEKRLEMIWGRLVNQRRLFEIRAPLVREFILKFLSTCRMSDTEMGLDIADTLCFQLGRARRRMTQRQFIMVLGLHTVEEMAEDGFHAYWLGSKRVISDKGDLKDNGIKISSDREFLGPPPFYVFIRDPVKRLCHMMISCNISGRGQTPEKYLFRHAEERKSGVRLSGGHFIGSLVAYFGLISDQGLKVCRPGTREATGCCDWCLGAAEDAPTVDEGTQADPTPVQAP</sequence>
<dbReference type="EMBL" id="BKCJ010578494">
    <property type="protein sequence ID" value="GFB22023.1"/>
    <property type="molecule type" value="Genomic_DNA"/>
</dbReference>
<evidence type="ECO:0000313" key="1">
    <source>
        <dbReference type="EMBL" id="GFB22023.1"/>
    </source>
</evidence>
<gene>
    <name evidence="1" type="ORF">Tci_693994</name>
</gene>